<dbReference type="EMBL" id="QGSV01000326">
    <property type="protein sequence ID" value="PWU44397.1"/>
    <property type="molecule type" value="Genomic_DNA"/>
</dbReference>
<dbReference type="InterPro" id="IPR050570">
    <property type="entry name" value="Cell_wall_metabolism_enzyme"/>
</dbReference>
<dbReference type="OrthoDB" id="9809488at2"/>
<gene>
    <name evidence="2" type="ORF">DLJ46_26215</name>
</gene>
<dbReference type="InterPro" id="IPR011055">
    <property type="entry name" value="Dup_hybrid_motif"/>
</dbReference>
<sequence length="232" mass="24826">MPSRSASTRPVVLQLPFHGTWIVRNSPARRVPSHGTRAFGASHAIDFVAVQDGRTAPMRDWRTLFAVEPVERFFAFDQPIMAPAGGRVVSVHDGEPDHEARRSQLALIPYALSQVSRARRGARGLAGNHVVLDLSDGGPYLVVAHLRCGTVAVRPGELVAAGQPLGRCGNSGNSTQPHVHLQVMDDLDPSVAVGVPIAFRDYRVRRRDGAVELVGTGVPDNGDIVETVAVSG</sequence>
<comment type="caution">
    <text evidence="2">The sequence shown here is derived from an EMBL/GenBank/DDBJ whole genome shotgun (WGS) entry which is preliminary data.</text>
</comment>
<dbReference type="Proteomes" id="UP000245683">
    <property type="component" value="Unassembled WGS sequence"/>
</dbReference>
<dbReference type="CDD" id="cd12797">
    <property type="entry name" value="M23_peptidase"/>
    <property type="match status" value="1"/>
</dbReference>
<name>A0A317JUA5_9ACTN</name>
<keyword evidence="3" id="KW-1185">Reference proteome</keyword>
<dbReference type="InterPro" id="IPR016047">
    <property type="entry name" value="M23ase_b-sheet_dom"/>
</dbReference>
<evidence type="ECO:0000259" key="1">
    <source>
        <dbReference type="Pfam" id="PF01551"/>
    </source>
</evidence>
<evidence type="ECO:0000313" key="3">
    <source>
        <dbReference type="Proteomes" id="UP000245683"/>
    </source>
</evidence>
<dbReference type="PANTHER" id="PTHR21666">
    <property type="entry name" value="PEPTIDASE-RELATED"/>
    <property type="match status" value="1"/>
</dbReference>
<dbReference type="AlphaFoldDB" id="A0A317JUA5"/>
<protein>
    <submittedName>
        <fullName evidence="2">Peptidase M23</fullName>
    </submittedName>
</protein>
<reference evidence="3" key="1">
    <citation type="submission" date="2018-05" db="EMBL/GenBank/DDBJ databases">
        <title>Micromonospora globispora sp. nov. and Micromonospora rugosa sp. nov., isolated from marine sediment.</title>
        <authorList>
            <person name="Carro L."/>
            <person name="Aysel V."/>
            <person name="Cetin D."/>
            <person name="Igual J.M."/>
            <person name="Klenk H.-P."/>
            <person name="Trujillo M.E."/>
            <person name="Sahin N."/>
        </authorList>
    </citation>
    <scope>NUCLEOTIDE SEQUENCE [LARGE SCALE GENOMIC DNA]</scope>
    <source>
        <strain evidence="3">S2904</strain>
    </source>
</reference>
<dbReference type="Gene3D" id="2.70.70.10">
    <property type="entry name" value="Glucose Permease (Domain IIA)"/>
    <property type="match status" value="1"/>
</dbReference>
<feature type="domain" description="M23ase beta-sheet core" evidence="1">
    <location>
        <begin position="115"/>
        <end position="186"/>
    </location>
</feature>
<organism evidence="2 3">
    <name type="scientific">Micromonospora globispora</name>
    <dbReference type="NCBI Taxonomy" id="1450148"/>
    <lineage>
        <taxon>Bacteria</taxon>
        <taxon>Bacillati</taxon>
        <taxon>Actinomycetota</taxon>
        <taxon>Actinomycetes</taxon>
        <taxon>Micromonosporales</taxon>
        <taxon>Micromonosporaceae</taxon>
        <taxon>Micromonospora</taxon>
    </lineage>
</organism>
<evidence type="ECO:0000313" key="2">
    <source>
        <dbReference type="EMBL" id="PWU44397.1"/>
    </source>
</evidence>
<dbReference type="Pfam" id="PF01551">
    <property type="entry name" value="Peptidase_M23"/>
    <property type="match status" value="1"/>
</dbReference>
<accession>A0A317JUA5</accession>
<dbReference type="PANTHER" id="PTHR21666:SF270">
    <property type="entry name" value="MUREIN HYDROLASE ACTIVATOR ENVC"/>
    <property type="match status" value="1"/>
</dbReference>
<dbReference type="SUPFAM" id="SSF51261">
    <property type="entry name" value="Duplicated hybrid motif"/>
    <property type="match status" value="1"/>
</dbReference>
<proteinExistence type="predicted"/>
<dbReference type="GO" id="GO:0004222">
    <property type="term" value="F:metalloendopeptidase activity"/>
    <property type="evidence" value="ECO:0007669"/>
    <property type="project" value="TreeGrafter"/>
</dbReference>